<gene>
    <name evidence="1" type="ORF">UFOVP837_50</name>
</gene>
<accession>A0A6J5PCH9</accession>
<evidence type="ECO:0000313" key="1">
    <source>
        <dbReference type="EMBL" id="CAB4166795.1"/>
    </source>
</evidence>
<reference evidence="1" key="1">
    <citation type="submission" date="2020-04" db="EMBL/GenBank/DDBJ databases">
        <authorList>
            <person name="Chiriac C."/>
            <person name="Salcher M."/>
            <person name="Ghai R."/>
            <person name="Kavagutti S V."/>
        </authorList>
    </citation>
    <scope>NUCLEOTIDE SEQUENCE</scope>
</reference>
<sequence>MKHKKCRSDQINGTSLKGYITTTYADLCRTFGAPSIFVGDKTNAEWFIEFEDGSVATVYDWKLDHIPLEPYRWHIGGFDAFAVASVHNAVLESKVSNFIQERENALCY</sequence>
<name>A0A6J5PCH9_9CAUD</name>
<dbReference type="EMBL" id="LR796782">
    <property type="protein sequence ID" value="CAB4166795.1"/>
    <property type="molecule type" value="Genomic_DNA"/>
</dbReference>
<organism evidence="1">
    <name type="scientific">uncultured Caudovirales phage</name>
    <dbReference type="NCBI Taxonomy" id="2100421"/>
    <lineage>
        <taxon>Viruses</taxon>
        <taxon>Duplodnaviria</taxon>
        <taxon>Heunggongvirae</taxon>
        <taxon>Uroviricota</taxon>
        <taxon>Caudoviricetes</taxon>
        <taxon>Peduoviridae</taxon>
        <taxon>Maltschvirus</taxon>
        <taxon>Maltschvirus maltsch</taxon>
    </lineage>
</organism>
<protein>
    <submittedName>
        <fullName evidence="1">Uncharacterized protein</fullName>
    </submittedName>
</protein>
<proteinExistence type="predicted"/>